<dbReference type="InterPro" id="IPR038299">
    <property type="entry name" value="DAO_C_sf"/>
</dbReference>
<keyword evidence="3" id="KW-0285">Flavoprotein</keyword>
<dbReference type="InterPro" id="IPR006076">
    <property type="entry name" value="FAD-dep_OxRdtase"/>
</dbReference>
<dbReference type="KEGG" id="arac:E0W69_018055"/>
<evidence type="ECO:0000256" key="1">
    <source>
        <dbReference type="ARBA" id="ARBA00001974"/>
    </source>
</evidence>
<keyword evidence="5" id="KW-0274">FAD</keyword>
<evidence type="ECO:0000256" key="2">
    <source>
        <dbReference type="ARBA" id="ARBA00007330"/>
    </source>
</evidence>
<dbReference type="GO" id="GO:0046168">
    <property type="term" value="P:glycerol-3-phosphate catabolic process"/>
    <property type="evidence" value="ECO:0007669"/>
    <property type="project" value="TreeGrafter"/>
</dbReference>
<dbReference type="GO" id="GO:0006071">
    <property type="term" value="P:glycerol metabolic process"/>
    <property type="evidence" value="ECO:0007669"/>
    <property type="project" value="UniProtKB-KW"/>
</dbReference>
<dbReference type="OrthoDB" id="9766796at2"/>
<evidence type="ECO:0000259" key="7">
    <source>
        <dbReference type="Pfam" id="PF01266"/>
    </source>
</evidence>
<evidence type="ECO:0000256" key="5">
    <source>
        <dbReference type="ARBA" id="ARBA00022827"/>
    </source>
</evidence>
<evidence type="ECO:0000313" key="9">
    <source>
        <dbReference type="EMBL" id="QES90478.1"/>
    </source>
</evidence>
<dbReference type="SUPFAM" id="SSF54373">
    <property type="entry name" value="FAD-linked reductases, C-terminal domain"/>
    <property type="match status" value="1"/>
</dbReference>
<dbReference type="Gene3D" id="1.10.8.870">
    <property type="entry name" value="Alpha-glycerophosphate oxidase, cap domain"/>
    <property type="match status" value="1"/>
</dbReference>
<dbReference type="InterPro" id="IPR031656">
    <property type="entry name" value="DAO_C"/>
</dbReference>
<evidence type="ECO:0000313" key="10">
    <source>
        <dbReference type="Proteomes" id="UP000292424"/>
    </source>
</evidence>
<sequence length="520" mass="57283">MKREALIQQLENTKDWDVIIIGGGATGLGAAMDAATRGYKTILVEQADFAKGTSSKATKLVHGGVRYMAQGDLGLVKEACHERGLLLKNAPHLTRNTSFVIPNYTWWDNLKYTIGLKFYDFLAGKLSLGKSRYIGKSAVLEDLPTITPKGLKGGVVYQDGQFDDSRLAVNIAQTAVENGACVLNYFKVTGVIKNDSGKIIGIHAKDIETEKIYDITGNVVINATGVYADNILQMDKPNAPHLVKPSQGVHLTLDRSFLPGDKALMIPKTSDGRVLFAVPWHNKLIVGTTDTLRDHPELEPKALDQEVDFILETAQQYLVKKPTKKDVLAVFAGLRPLAAPQGDGKNTKEISRSHKILVADSGLVTIIGGKWTTFRRMAQDTIDKAIEIGAIPSKACVTEQLHIHGYDTTVNHQEELHFYGSDLKVLKQLESENPAFAEKLSPNYEYTVANVVFAVRNELANKVEDVLGRRFRLLFLDAKTAVNVSRKVAEIMAKELGKPQDWVDQEVSDFAKVASVYQLN</sequence>
<evidence type="ECO:0000256" key="4">
    <source>
        <dbReference type="ARBA" id="ARBA00022798"/>
    </source>
</evidence>
<comment type="similarity">
    <text evidence="2">Belongs to the FAD-dependent glycerol-3-phosphate dehydrogenase family.</text>
</comment>
<organism evidence="9 10">
    <name type="scientific">Rhizosphaericola mali</name>
    <dbReference type="NCBI Taxonomy" id="2545455"/>
    <lineage>
        <taxon>Bacteria</taxon>
        <taxon>Pseudomonadati</taxon>
        <taxon>Bacteroidota</taxon>
        <taxon>Chitinophagia</taxon>
        <taxon>Chitinophagales</taxon>
        <taxon>Chitinophagaceae</taxon>
        <taxon>Rhizosphaericola</taxon>
    </lineage>
</organism>
<protein>
    <submittedName>
        <fullName evidence="9">Glycerol-3-phosphate dehydrogenase/oxidase</fullName>
    </submittedName>
</protein>
<dbReference type="Gene3D" id="3.30.9.10">
    <property type="entry name" value="D-Amino Acid Oxidase, subunit A, domain 2"/>
    <property type="match status" value="1"/>
</dbReference>
<feature type="domain" description="FAD dependent oxidoreductase" evidence="7">
    <location>
        <begin position="17"/>
        <end position="343"/>
    </location>
</feature>
<dbReference type="RefSeq" id="WP_131331459.1">
    <property type="nucleotide sequence ID" value="NZ_CP044016.1"/>
</dbReference>
<dbReference type="Gene3D" id="3.50.50.60">
    <property type="entry name" value="FAD/NAD(P)-binding domain"/>
    <property type="match status" value="1"/>
</dbReference>
<keyword evidence="6" id="KW-0560">Oxidoreductase</keyword>
<evidence type="ECO:0000259" key="8">
    <source>
        <dbReference type="Pfam" id="PF16901"/>
    </source>
</evidence>
<dbReference type="PANTHER" id="PTHR11985:SF35">
    <property type="entry name" value="ANAEROBIC GLYCEROL-3-PHOSPHATE DEHYDROGENASE SUBUNIT A"/>
    <property type="match status" value="1"/>
</dbReference>
<name>A0A5P2G6Z6_9BACT</name>
<dbReference type="SUPFAM" id="SSF51905">
    <property type="entry name" value="FAD/NAD(P)-binding domain"/>
    <property type="match status" value="1"/>
</dbReference>
<evidence type="ECO:0000256" key="6">
    <source>
        <dbReference type="ARBA" id="ARBA00023002"/>
    </source>
</evidence>
<proteinExistence type="inferred from homology"/>
<dbReference type="GO" id="GO:0004368">
    <property type="term" value="F:glycerol-3-phosphate dehydrogenase (quinone) activity"/>
    <property type="evidence" value="ECO:0007669"/>
    <property type="project" value="InterPro"/>
</dbReference>
<dbReference type="Pfam" id="PF16901">
    <property type="entry name" value="DAO_C"/>
    <property type="match status" value="1"/>
</dbReference>
<dbReference type="PRINTS" id="PR01001">
    <property type="entry name" value="FADG3PDH"/>
</dbReference>
<keyword evidence="10" id="KW-1185">Reference proteome</keyword>
<dbReference type="AlphaFoldDB" id="A0A5P2G6Z6"/>
<dbReference type="Pfam" id="PF01266">
    <property type="entry name" value="DAO"/>
    <property type="match status" value="1"/>
</dbReference>
<feature type="domain" description="Alpha-glycerophosphate oxidase C-terminal" evidence="8">
    <location>
        <begin position="367"/>
        <end position="498"/>
    </location>
</feature>
<comment type="cofactor">
    <cofactor evidence="1">
        <name>FAD</name>
        <dbReference type="ChEBI" id="CHEBI:57692"/>
    </cofactor>
</comment>
<accession>A0A5P2G6Z6</accession>
<evidence type="ECO:0000256" key="3">
    <source>
        <dbReference type="ARBA" id="ARBA00022630"/>
    </source>
</evidence>
<reference evidence="9 10" key="1">
    <citation type="submission" date="2019-09" db="EMBL/GenBank/DDBJ databases">
        <title>Complete genome sequence of Arachidicoccus sp. B3-10 isolated from apple orchard soil.</title>
        <authorList>
            <person name="Kim H.S."/>
            <person name="Han K.-I."/>
            <person name="Suh M.K."/>
            <person name="Lee K.C."/>
            <person name="Eom M.K."/>
            <person name="Kim J.-S."/>
            <person name="Kang S.W."/>
            <person name="Sin Y."/>
            <person name="Lee J.-S."/>
        </authorList>
    </citation>
    <scope>NUCLEOTIDE SEQUENCE [LARGE SCALE GENOMIC DNA]</scope>
    <source>
        <strain evidence="9 10">B3-10</strain>
    </source>
</reference>
<dbReference type="InterPro" id="IPR000447">
    <property type="entry name" value="G3P_DH_FAD-dep"/>
</dbReference>
<dbReference type="Proteomes" id="UP000292424">
    <property type="component" value="Chromosome"/>
</dbReference>
<dbReference type="EMBL" id="CP044016">
    <property type="protein sequence ID" value="QES90478.1"/>
    <property type="molecule type" value="Genomic_DNA"/>
</dbReference>
<dbReference type="InterPro" id="IPR036188">
    <property type="entry name" value="FAD/NAD-bd_sf"/>
</dbReference>
<dbReference type="PANTHER" id="PTHR11985">
    <property type="entry name" value="GLYCEROL-3-PHOSPHATE DEHYDROGENASE"/>
    <property type="match status" value="1"/>
</dbReference>
<keyword evidence="4" id="KW-0319">Glycerol metabolism</keyword>
<gene>
    <name evidence="9" type="ORF">E0W69_018055</name>
</gene>